<organism evidence="2 4">
    <name type="scientific">Candidatus Chlorohelix allophototropha</name>
    <dbReference type="NCBI Taxonomy" id="3003348"/>
    <lineage>
        <taxon>Bacteria</taxon>
        <taxon>Bacillati</taxon>
        <taxon>Chloroflexota</taxon>
        <taxon>Chloroflexia</taxon>
        <taxon>Candidatus Chloroheliales</taxon>
        <taxon>Candidatus Chloroheliaceae</taxon>
        <taxon>Candidatus Chlorohelix</taxon>
    </lineage>
</organism>
<name>A0A8T7M6W2_9CHLR</name>
<evidence type="ECO:0000313" key="2">
    <source>
        <dbReference type="EMBL" id="NWJ47756.1"/>
    </source>
</evidence>
<keyword evidence="1" id="KW-0732">Signal</keyword>
<dbReference type="Proteomes" id="UP001431572">
    <property type="component" value="Chromosome 2"/>
</dbReference>
<dbReference type="EMBL" id="JACATZ010000003">
    <property type="protein sequence ID" value="NWJ47756.1"/>
    <property type="molecule type" value="Genomic_DNA"/>
</dbReference>
<protein>
    <submittedName>
        <fullName evidence="2">Uncharacterized protein</fullName>
    </submittedName>
</protein>
<feature type="chain" id="PRO_5035726321" evidence="1">
    <location>
        <begin position="26"/>
        <end position="190"/>
    </location>
</feature>
<dbReference type="AlphaFoldDB" id="A0A8T7M6W2"/>
<evidence type="ECO:0000256" key="1">
    <source>
        <dbReference type="SAM" id="SignalP"/>
    </source>
</evidence>
<evidence type="ECO:0000313" key="4">
    <source>
        <dbReference type="Proteomes" id="UP000521676"/>
    </source>
</evidence>
<reference evidence="2 4" key="1">
    <citation type="submission" date="2020-06" db="EMBL/GenBank/DDBJ databases">
        <title>Anoxygenic phototrophic Chloroflexota member uses a Type I reaction center.</title>
        <authorList>
            <person name="Tsuji J.M."/>
            <person name="Shaw N.A."/>
            <person name="Nagashima S."/>
            <person name="Venkiteswaran J."/>
            <person name="Schiff S.L."/>
            <person name="Hanada S."/>
            <person name="Tank M."/>
            <person name="Neufeld J.D."/>
        </authorList>
    </citation>
    <scope>NUCLEOTIDE SEQUENCE [LARGE SCALE GENOMIC DNA]</scope>
    <source>
        <strain evidence="2">L227-S17</strain>
    </source>
</reference>
<feature type="signal peptide" evidence="1">
    <location>
        <begin position="1"/>
        <end position="25"/>
    </location>
</feature>
<dbReference type="RefSeq" id="WP_341471534.1">
    <property type="nucleotide sequence ID" value="NZ_CP128400.1"/>
</dbReference>
<dbReference type="EMBL" id="CP128400">
    <property type="protein sequence ID" value="WJW69661.1"/>
    <property type="molecule type" value="Genomic_DNA"/>
</dbReference>
<gene>
    <name evidence="2" type="ORF">HXX08_18030</name>
    <name evidence="3" type="ORF">OZ401_003289</name>
</gene>
<accession>A0A8T7M6W2</accession>
<proteinExistence type="predicted"/>
<evidence type="ECO:0000313" key="5">
    <source>
        <dbReference type="Proteomes" id="UP001431572"/>
    </source>
</evidence>
<reference evidence="3" key="2">
    <citation type="journal article" date="2024" name="Nature">
        <title>Anoxygenic phototroph of the Chloroflexota uses a type I reaction centre.</title>
        <authorList>
            <person name="Tsuji J.M."/>
            <person name="Shaw N.A."/>
            <person name="Nagashima S."/>
            <person name="Venkiteswaran J.J."/>
            <person name="Schiff S.L."/>
            <person name="Watanabe T."/>
            <person name="Fukui M."/>
            <person name="Hanada S."/>
            <person name="Tank M."/>
            <person name="Neufeld J.D."/>
        </authorList>
    </citation>
    <scope>NUCLEOTIDE SEQUENCE</scope>
    <source>
        <strain evidence="3">L227-S17</strain>
    </source>
</reference>
<sequence>MKKTASFSMMLALMILLLVACGDTAATLAPTTTGMATQLVTPIITTPAPYTTKAPLTIAPTPVSKPFTELECINVASVAGFNKLEYNTYSCIEGLLLGVNTTPQKSGGIPYLPEVGLVLNYYSGFELGIEAVVLTKDLGKFDINTLKSLTGKKTRVRGAVNNYIRPGVTLYIRGVLLEDPAQFQDLSNQP</sequence>
<dbReference type="Proteomes" id="UP000521676">
    <property type="component" value="Unassembled WGS sequence"/>
</dbReference>
<keyword evidence="5" id="KW-1185">Reference proteome</keyword>
<evidence type="ECO:0000313" key="3">
    <source>
        <dbReference type="EMBL" id="WJW69661.1"/>
    </source>
</evidence>
<dbReference type="PROSITE" id="PS51257">
    <property type="entry name" value="PROKAR_LIPOPROTEIN"/>
    <property type="match status" value="1"/>
</dbReference>